<sequence length="637" mass="69703">MFENRASMTGGHFRFLCFLFFSSSIFGALSQTAPPPSTSCPLNFTVLDKFSYLGNQVKDSVNVTFRCTSLEQVLHFVLAEYVASSEYFLVPDATATACWNDFNQRVASFGISGNFQTLCNLTTSSIARSSAGCSNMSSVRELEAIVPQSQLSQLRQQCQNASTRSFSLCSACTAAVSQTAIRYLTDTPSGSINSCQDVMALYASATAPNSSLSDVVECLFNIADFSASNDDNHFKYIFGGLGAAVALIFIIGMATFFQLRQRRLKAALNKKEVEVSKEKMAKSNSNLRWFTIAEIKSATNNFSRHNIAGTGGYGNVYRGTLEDGTEIAVKRFKNISAAGEDEFFHELEVISSVRHRNLVALQGCCVDKTDNVGYQRIIVYDYMPNGSLHDHLFVKKTKMDWPRRKNIALGIVRGLSYLHQEVQPAIIHRDIKASNILLDANWNARVADFGLAKFTPEGATHVTTRVAGTQGYVAPEYVLYGQLNEKSDVYSFGILLLELFTGKPILKTVPNAGEGSVLITDWVWGLVKQGKVLDALDPEMGCLGPSEVMERFLLIALLCAHPQVPCRPTLDSVIKIMENDQPMPPLPDRPLAYTVDIADIEQAIGGPEILSSGSGFQSFSSRGSSMRGSVSAREGVS</sequence>
<feature type="chain" id="PRO_5035838277" description="non-specific serine/threonine protein kinase" evidence="20">
    <location>
        <begin position="31"/>
        <end position="637"/>
    </location>
</feature>
<keyword evidence="4" id="KW-1003">Cell membrane</keyword>
<evidence type="ECO:0000256" key="4">
    <source>
        <dbReference type="ARBA" id="ARBA00022475"/>
    </source>
</evidence>
<proteinExistence type="predicted"/>
<feature type="region of interest" description="Disordered" evidence="18">
    <location>
        <begin position="615"/>
        <end position="637"/>
    </location>
</feature>
<keyword evidence="8 20" id="KW-0732">Signal</keyword>
<comment type="caution">
    <text evidence="22">The sequence shown here is derived from an EMBL/GenBank/DDBJ whole genome shotgun (WGS) entry which is preliminary data.</text>
</comment>
<dbReference type="SUPFAM" id="SSF56112">
    <property type="entry name" value="Protein kinase-like (PK-like)"/>
    <property type="match status" value="1"/>
</dbReference>
<keyword evidence="6" id="KW-0808">Transferase</keyword>
<evidence type="ECO:0000256" key="7">
    <source>
        <dbReference type="ARBA" id="ARBA00022692"/>
    </source>
</evidence>
<protein>
    <recommendedName>
        <fullName evidence="3">non-specific serine/threonine protein kinase</fullName>
        <ecNumber evidence="3">2.7.11.1</ecNumber>
    </recommendedName>
</protein>
<evidence type="ECO:0000256" key="15">
    <source>
        <dbReference type="ARBA" id="ARBA00023180"/>
    </source>
</evidence>
<dbReference type="OMA" id="FHYCLLF"/>
<evidence type="ECO:0000313" key="22">
    <source>
        <dbReference type="EMBL" id="KAH7296422.1"/>
    </source>
</evidence>
<keyword evidence="5" id="KW-0723">Serine/threonine-protein kinase</keyword>
<dbReference type="InterPro" id="IPR000719">
    <property type="entry name" value="Prot_kinase_dom"/>
</dbReference>
<keyword evidence="23" id="KW-1185">Reference proteome</keyword>
<evidence type="ECO:0000313" key="23">
    <source>
        <dbReference type="Proteomes" id="UP000825935"/>
    </source>
</evidence>
<feature type="compositionally biased region" description="Low complexity" evidence="18">
    <location>
        <begin position="615"/>
        <end position="631"/>
    </location>
</feature>
<dbReference type="PROSITE" id="PS00108">
    <property type="entry name" value="PROTEIN_KINASE_ST"/>
    <property type="match status" value="1"/>
</dbReference>
<evidence type="ECO:0000256" key="14">
    <source>
        <dbReference type="ARBA" id="ARBA00023170"/>
    </source>
</evidence>
<dbReference type="PANTHER" id="PTHR47973">
    <property type="entry name" value="CYSTEINE-RICH RECEPTOR-LIKE PROTEIN KINASE 3"/>
    <property type="match status" value="1"/>
</dbReference>
<evidence type="ECO:0000256" key="16">
    <source>
        <dbReference type="ARBA" id="ARBA00047899"/>
    </source>
</evidence>
<evidence type="ECO:0000256" key="10">
    <source>
        <dbReference type="ARBA" id="ARBA00022777"/>
    </source>
</evidence>
<keyword evidence="14" id="KW-0675">Receptor</keyword>
<dbReference type="InterPro" id="IPR011009">
    <property type="entry name" value="Kinase-like_dom_sf"/>
</dbReference>
<keyword evidence="10" id="KW-0418">Kinase</keyword>
<comment type="subcellular location">
    <subcellularLocation>
        <location evidence="1">Cell membrane</location>
        <topology evidence="1">Single-pass membrane protein</topology>
    </subcellularLocation>
    <subcellularLocation>
        <location evidence="2">Membrane</location>
        <topology evidence="2">Single-pass type I membrane protein</topology>
    </subcellularLocation>
</comment>
<comment type="catalytic activity">
    <reaction evidence="16">
        <text>L-threonyl-[protein] + ATP = O-phospho-L-threonyl-[protein] + ADP + H(+)</text>
        <dbReference type="Rhea" id="RHEA:46608"/>
        <dbReference type="Rhea" id="RHEA-COMP:11060"/>
        <dbReference type="Rhea" id="RHEA-COMP:11605"/>
        <dbReference type="ChEBI" id="CHEBI:15378"/>
        <dbReference type="ChEBI" id="CHEBI:30013"/>
        <dbReference type="ChEBI" id="CHEBI:30616"/>
        <dbReference type="ChEBI" id="CHEBI:61977"/>
        <dbReference type="ChEBI" id="CHEBI:456216"/>
        <dbReference type="EC" id="2.7.11.1"/>
    </reaction>
</comment>
<dbReference type="FunFam" id="3.30.200.20:FF:000542">
    <property type="entry name" value="Receptor-like serine/threonine-protein kinase At4g25390"/>
    <property type="match status" value="1"/>
</dbReference>
<dbReference type="Gene3D" id="1.10.510.10">
    <property type="entry name" value="Transferase(Phosphotransferase) domain 1"/>
    <property type="match status" value="1"/>
</dbReference>
<dbReference type="Gene3D" id="3.30.200.20">
    <property type="entry name" value="Phosphorylase Kinase, domain 1"/>
    <property type="match status" value="1"/>
</dbReference>
<dbReference type="AlphaFoldDB" id="A0A8T2RIT9"/>
<dbReference type="OrthoDB" id="780646at2759"/>
<keyword evidence="13 19" id="KW-0472">Membrane</keyword>
<feature type="signal peptide" evidence="20">
    <location>
        <begin position="1"/>
        <end position="30"/>
    </location>
</feature>
<evidence type="ECO:0000256" key="13">
    <source>
        <dbReference type="ARBA" id="ARBA00023136"/>
    </source>
</evidence>
<dbReference type="GO" id="GO:0005524">
    <property type="term" value="F:ATP binding"/>
    <property type="evidence" value="ECO:0007669"/>
    <property type="project" value="UniProtKB-KW"/>
</dbReference>
<dbReference type="GO" id="GO:0005886">
    <property type="term" value="C:plasma membrane"/>
    <property type="evidence" value="ECO:0007669"/>
    <property type="project" value="UniProtKB-SubCell"/>
</dbReference>
<dbReference type="Proteomes" id="UP000825935">
    <property type="component" value="Chromosome 26"/>
</dbReference>
<gene>
    <name evidence="22" type="ORF">KP509_26G022800</name>
</gene>
<evidence type="ECO:0000256" key="20">
    <source>
        <dbReference type="SAM" id="SignalP"/>
    </source>
</evidence>
<comment type="catalytic activity">
    <reaction evidence="17">
        <text>L-seryl-[protein] + ATP = O-phospho-L-seryl-[protein] + ADP + H(+)</text>
        <dbReference type="Rhea" id="RHEA:17989"/>
        <dbReference type="Rhea" id="RHEA-COMP:9863"/>
        <dbReference type="Rhea" id="RHEA-COMP:11604"/>
        <dbReference type="ChEBI" id="CHEBI:15378"/>
        <dbReference type="ChEBI" id="CHEBI:29999"/>
        <dbReference type="ChEBI" id="CHEBI:30616"/>
        <dbReference type="ChEBI" id="CHEBI:83421"/>
        <dbReference type="ChEBI" id="CHEBI:456216"/>
        <dbReference type="EC" id="2.7.11.1"/>
    </reaction>
</comment>
<dbReference type="EMBL" id="CM035431">
    <property type="protein sequence ID" value="KAH7296422.1"/>
    <property type="molecule type" value="Genomic_DNA"/>
</dbReference>
<organism evidence="22 23">
    <name type="scientific">Ceratopteris richardii</name>
    <name type="common">Triangle waterfern</name>
    <dbReference type="NCBI Taxonomy" id="49495"/>
    <lineage>
        <taxon>Eukaryota</taxon>
        <taxon>Viridiplantae</taxon>
        <taxon>Streptophyta</taxon>
        <taxon>Embryophyta</taxon>
        <taxon>Tracheophyta</taxon>
        <taxon>Polypodiopsida</taxon>
        <taxon>Polypodiidae</taxon>
        <taxon>Polypodiales</taxon>
        <taxon>Pteridineae</taxon>
        <taxon>Pteridaceae</taxon>
        <taxon>Parkerioideae</taxon>
        <taxon>Ceratopteris</taxon>
    </lineage>
</organism>
<evidence type="ECO:0000256" key="19">
    <source>
        <dbReference type="SAM" id="Phobius"/>
    </source>
</evidence>
<evidence type="ECO:0000256" key="9">
    <source>
        <dbReference type="ARBA" id="ARBA00022741"/>
    </source>
</evidence>
<dbReference type="GO" id="GO:0004674">
    <property type="term" value="F:protein serine/threonine kinase activity"/>
    <property type="evidence" value="ECO:0007669"/>
    <property type="project" value="UniProtKB-KW"/>
</dbReference>
<keyword evidence="11" id="KW-0067">ATP-binding</keyword>
<keyword evidence="9" id="KW-0547">Nucleotide-binding</keyword>
<evidence type="ECO:0000256" key="3">
    <source>
        <dbReference type="ARBA" id="ARBA00012513"/>
    </source>
</evidence>
<dbReference type="SMART" id="SM00220">
    <property type="entry name" value="S_TKc"/>
    <property type="match status" value="1"/>
</dbReference>
<reference evidence="22" key="1">
    <citation type="submission" date="2021-08" db="EMBL/GenBank/DDBJ databases">
        <title>WGS assembly of Ceratopteris richardii.</title>
        <authorList>
            <person name="Marchant D.B."/>
            <person name="Chen G."/>
            <person name="Jenkins J."/>
            <person name="Shu S."/>
            <person name="Leebens-Mack J."/>
            <person name="Grimwood J."/>
            <person name="Schmutz J."/>
            <person name="Soltis P."/>
            <person name="Soltis D."/>
            <person name="Chen Z.-H."/>
        </authorList>
    </citation>
    <scope>NUCLEOTIDE SEQUENCE</scope>
    <source>
        <strain evidence="22">Whitten #5841</strain>
        <tissue evidence="22">Leaf</tissue>
    </source>
</reference>
<evidence type="ECO:0000256" key="1">
    <source>
        <dbReference type="ARBA" id="ARBA00004162"/>
    </source>
</evidence>
<evidence type="ECO:0000256" key="18">
    <source>
        <dbReference type="SAM" id="MobiDB-lite"/>
    </source>
</evidence>
<dbReference type="PROSITE" id="PS50011">
    <property type="entry name" value="PROTEIN_KINASE_DOM"/>
    <property type="match status" value="1"/>
</dbReference>
<keyword evidence="7 19" id="KW-0812">Transmembrane</keyword>
<evidence type="ECO:0000256" key="8">
    <source>
        <dbReference type="ARBA" id="ARBA00022729"/>
    </source>
</evidence>
<dbReference type="CDD" id="cd14066">
    <property type="entry name" value="STKc_IRAK"/>
    <property type="match status" value="1"/>
</dbReference>
<dbReference type="InterPro" id="IPR043891">
    <property type="entry name" value="SPARK"/>
</dbReference>
<keyword evidence="12 19" id="KW-1133">Transmembrane helix</keyword>
<feature type="transmembrane region" description="Helical" evidence="19">
    <location>
        <begin position="236"/>
        <end position="257"/>
    </location>
</feature>
<dbReference type="InterPro" id="IPR052059">
    <property type="entry name" value="CR_Ser/Thr_kinase"/>
</dbReference>
<dbReference type="FunFam" id="1.10.510.10:FF:000287">
    <property type="entry name" value="probable LRR receptor-like serine/threonine-protein kinase RKF3"/>
    <property type="match status" value="1"/>
</dbReference>
<accession>A0A8T2RIT9</accession>
<name>A0A8T2RIT9_CERRI</name>
<keyword evidence="15" id="KW-0325">Glycoprotein</keyword>
<feature type="domain" description="Protein kinase" evidence="21">
    <location>
        <begin position="302"/>
        <end position="586"/>
    </location>
</feature>
<evidence type="ECO:0000256" key="17">
    <source>
        <dbReference type="ARBA" id="ARBA00048679"/>
    </source>
</evidence>
<dbReference type="InterPro" id="IPR008271">
    <property type="entry name" value="Ser/Thr_kinase_AS"/>
</dbReference>
<evidence type="ECO:0000256" key="2">
    <source>
        <dbReference type="ARBA" id="ARBA00004479"/>
    </source>
</evidence>
<evidence type="ECO:0000256" key="5">
    <source>
        <dbReference type="ARBA" id="ARBA00022527"/>
    </source>
</evidence>
<dbReference type="Pfam" id="PF00069">
    <property type="entry name" value="Pkinase"/>
    <property type="match status" value="1"/>
</dbReference>
<evidence type="ECO:0000256" key="12">
    <source>
        <dbReference type="ARBA" id="ARBA00022989"/>
    </source>
</evidence>
<evidence type="ECO:0000256" key="11">
    <source>
        <dbReference type="ARBA" id="ARBA00022840"/>
    </source>
</evidence>
<dbReference type="EC" id="2.7.11.1" evidence="3"/>
<dbReference type="Pfam" id="PF19160">
    <property type="entry name" value="SPARK"/>
    <property type="match status" value="1"/>
</dbReference>
<evidence type="ECO:0000259" key="21">
    <source>
        <dbReference type="PROSITE" id="PS50011"/>
    </source>
</evidence>
<evidence type="ECO:0000256" key="6">
    <source>
        <dbReference type="ARBA" id="ARBA00022679"/>
    </source>
</evidence>